<accession>A0ABU6Q246</accession>
<dbReference type="PANTHER" id="PTHR48223">
    <property type="entry name" value="DEFECTIVE 2759, PUTATIVE ISOFORM 1-RELATED"/>
    <property type="match status" value="1"/>
</dbReference>
<proteinExistence type="predicted"/>
<evidence type="ECO:0008006" key="4">
    <source>
        <dbReference type="Google" id="ProtNLM"/>
    </source>
</evidence>
<organism evidence="2 3">
    <name type="scientific">Stylosanthes scabra</name>
    <dbReference type="NCBI Taxonomy" id="79078"/>
    <lineage>
        <taxon>Eukaryota</taxon>
        <taxon>Viridiplantae</taxon>
        <taxon>Streptophyta</taxon>
        <taxon>Embryophyta</taxon>
        <taxon>Tracheophyta</taxon>
        <taxon>Spermatophyta</taxon>
        <taxon>Magnoliopsida</taxon>
        <taxon>eudicotyledons</taxon>
        <taxon>Gunneridae</taxon>
        <taxon>Pentapetalae</taxon>
        <taxon>rosids</taxon>
        <taxon>fabids</taxon>
        <taxon>Fabales</taxon>
        <taxon>Fabaceae</taxon>
        <taxon>Papilionoideae</taxon>
        <taxon>50 kb inversion clade</taxon>
        <taxon>dalbergioids sensu lato</taxon>
        <taxon>Dalbergieae</taxon>
        <taxon>Pterocarpus clade</taxon>
        <taxon>Stylosanthes</taxon>
    </lineage>
</organism>
<keyword evidence="1" id="KW-1133">Transmembrane helix</keyword>
<dbReference type="EMBL" id="JASCZI010000002">
    <property type="protein sequence ID" value="MED6105978.1"/>
    <property type="molecule type" value="Genomic_DNA"/>
</dbReference>
<sequence>MALVAHQPQGLYMPFSSRRSLCIKRLKLKQCLTKSHLIGRADWHCISKQNICLSVGPPCIGGFKVKPLRIAGFKGTAQNDDSGTKANGLKVPKTSVRLEESGEFKSESPNGHSVPVSFAAEANESIAPSPGIHKLFRKWLTMLRTQPSNQEGEEILGEPPPEVLPETLEVTQRNEKVEAWKVAWSHFVALDATIKIPLLIFAPLFLFVNVKHGAEVSKELTPLWVMGPLIIALEIMFMRWVGGLYVFAFKQTIKIIKNSPSYCILVFTYVFRGKLKEDINAYIFQPLLRIKNADYKKMMRRKFEVFAEWIMERYLDFVESIWPYYCRTIRFLKRANLI</sequence>
<comment type="caution">
    <text evidence="2">The sequence shown here is derived from an EMBL/GenBank/DDBJ whole genome shotgun (WGS) entry which is preliminary data.</text>
</comment>
<evidence type="ECO:0000313" key="2">
    <source>
        <dbReference type="EMBL" id="MED6105978.1"/>
    </source>
</evidence>
<dbReference type="Proteomes" id="UP001341840">
    <property type="component" value="Unassembled WGS sequence"/>
</dbReference>
<evidence type="ECO:0000256" key="1">
    <source>
        <dbReference type="SAM" id="Phobius"/>
    </source>
</evidence>
<keyword evidence="3" id="KW-1185">Reference proteome</keyword>
<name>A0ABU6Q246_9FABA</name>
<reference evidence="2 3" key="1">
    <citation type="journal article" date="2023" name="Plants (Basel)">
        <title>Bridging the Gap: Combining Genomics and Transcriptomics Approaches to Understand Stylosanthes scabra, an Orphan Legume from the Brazilian Caatinga.</title>
        <authorList>
            <person name="Ferreira-Neto J.R.C."/>
            <person name="da Silva M.D."/>
            <person name="Binneck E."/>
            <person name="de Melo N.F."/>
            <person name="da Silva R.H."/>
            <person name="de Melo A.L.T.M."/>
            <person name="Pandolfi V."/>
            <person name="Bustamante F.O."/>
            <person name="Brasileiro-Vidal A.C."/>
            <person name="Benko-Iseppon A.M."/>
        </authorList>
    </citation>
    <scope>NUCLEOTIDE SEQUENCE [LARGE SCALE GENOMIC DNA]</scope>
    <source>
        <tissue evidence="2">Leaves</tissue>
    </source>
</reference>
<feature type="transmembrane region" description="Helical" evidence="1">
    <location>
        <begin position="226"/>
        <end position="248"/>
    </location>
</feature>
<keyword evidence="1" id="KW-0812">Transmembrane</keyword>
<evidence type="ECO:0000313" key="3">
    <source>
        <dbReference type="Proteomes" id="UP001341840"/>
    </source>
</evidence>
<dbReference type="PANTHER" id="PTHR48223:SF1">
    <property type="entry name" value="ABC TRANSMEMBRANE TYPE-1 DOMAIN-CONTAINING PROTEIN"/>
    <property type="match status" value="1"/>
</dbReference>
<protein>
    <recommendedName>
        <fullName evidence="4">Embryo defective 2759</fullName>
    </recommendedName>
</protein>
<keyword evidence="1" id="KW-0472">Membrane</keyword>
<feature type="transmembrane region" description="Helical" evidence="1">
    <location>
        <begin position="182"/>
        <end position="206"/>
    </location>
</feature>
<gene>
    <name evidence="2" type="ORF">PIB30_000767</name>
</gene>